<dbReference type="InterPro" id="IPR005106">
    <property type="entry name" value="Asp/hSer_DH_NAD-bd"/>
</dbReference>
<evidence type="ECO:0000256" key="6">
    <source>
        <dbReference type="HAMAP-Rule" id="MF_01265"/>
    </source>
</evidence>
<protein>
    <recommendedName>
        <fullName evidence="6">L-aspartate dehydrogenase</fullName>
        <ecNumber evidence="6">1.4.1.21</ecNumber>
    </recommendedName>
</protein>
<comment type="pathway">
    <text evidence="6">Cofactor biosynthesis; NAD(+) biosynthesis; iminoaspartate from L-aspartate (dehydrogenase route): step 1/1.</text>
</comment>
<feature type="domain" description="Aspartate/homoserine dehydrogenase NAD-binding" evidence="8">
    <location>
        <begin position="14"/>
        <end position="121"/>
    </location>
</feature>
<organism evidence="9 10">
    <name type="scientific">Paracoccus fistulariae</name>
    <dbReference type="NCBI Taxonomy" id="658446"/>
    <lineage>
        <taxon>Bacteria</taxon>
        <taxon>Pseudomonadati</taxon>
        <taxon>Pseudomonadota</taxon>
        <taxon>Alphaproteobacteria</taxon>
        <taxon>Rhodobacterales</taxon>
        <taxon>Paracoccaceae</taxon>
        <taxon>Paracoccus</taxon>
    </lineage>
</organism>
<proteinExistence type="inferred from homology"/>
<evidence type="ECO:0000259" key="7">
    <source>
        <dbReference type="Pfam" id="PF01958"/>
    </source>
</evidence>
<dbReference type="EC" id="1.4.1.21" evidence="6"/>
<keyword evidence="4 6" id="KW-0560">Oxidoreductase</keyword>
<keyword evidence="10" id="KW-1185">Reference proteome</keyword>
<keyword evidence="2 6" id="KW-0662">Pyridine nucleotide biosynthesis</keyword>
<evidence type="ECO:0000256" key="3">
    <source>
        <dbReference type="ARBA" id="ARBA00022857"/>
    </source>
</evidence>
<dbReference type="Pfam" id="PF01958">
    <property type="entry name" value="Asp_DH_C"/>
    <property type="match status" value="1"/>
</dbReference>
<feature type="binding site" evidence="6">
    <location>
        <position position="194"/>
    </location>
    <ligand>
        <name>NAD(+)</name>
        <dbReference type="ChEBI" id="CHEBI:57540"/>
    </ligand>
</feature>
<dbReference type="PANTHER" id="PTHR31873">
    <property type="entry name" value="L-ASPARTATE DEHYDROGENASE-RELATED"/>
    <property type="match status" value="1"/>
</dbReference>
<evidence type="ECO:0000256" key="2">
    <source>
        <dbReference type="ARBA" id="ARBA00022642"/>
    </source>
</evidence>
<dbReference type="RefSeq" id="WP_271886380.1">
    <property type="nucleotide sequence ID" value="NZ_CP067136.1"/>
</dbReference>
<comment type="catalytic activity">
    <reaction evidence="6">
        <text>L-aspartate + NADP(+) + H2O = oxaloacetate + NH4(+) + NADPH + H(+)</text>
        <dbReference type="Rhea" id="RHEA:11784"/>
        <dbReference type="ChEBI" id="CHEBI:15377"/>
        <dbReference type="ChEBI" id="CHEBI:15378"/>
        <dbReference type="ChEBI" id="CHEBI:16452"/>
        <dbReference type="ChEBI" id="CHEBI:28938"/>
        <dbReference type="ChEBI" id="CHEBI:29991"/>
        <dbReference type="ChEBI" id="CHEBI:57783"/>
        <dbReference type="ChEBI" id="CHEBI:58349"/>
        <dbReference type="EC" id="1.4.1.21"/>
    </reaction>
</comment>
<dbReference type="SUPFAM" id="SSF51735">
    <property type="entry name" value="NAD(P)-binding Rossmann-fold domains"/>
    <property type="match status" value="1"/>
</dbReference>
<dbReference type="SUPFAM" id="SSF55347">
    <property type="entry name" value="Glyceraldehyde-3-phosphate dehydrogenase-like, C-terminal domain"/>
    <property type="match status" value="1"/>
</dbReference>
<comment type="catalytic activity">
    <reaction evidence="6">
        <text>L-aspartate + NAD(+) + H2O = oxaloacetate + NH4(+) + NADH + H(+)</text>
        <dbReference type="Rhea" id="RHEA:11788"/>
        <dbReference type="ChEBI" id="CHEBI:15377"/>
        <dbReference type="ChEBI" id="CHEBI:15378"/>
        <dbReference type="ChEBI" id="CHEBI:16452"/>
        <dbReference type="ChEBI" id="CHEBI:28938"/>
        <dbReference type="ChEBI" id="CHEBI:29991"/>
        <dbReference type="ChEBI" id="CHEBI:57540"/>
        <dbReference type="ChEBI" id="CHEBI:57945"/>
        <dbReference type="EC" id="1.4.1.21"/>
    </reaction>
</comment>
<evidence type="ECO:0000259" key="8">
    <source>
        <dbReference type="Pfam" id="PF03447"/>
    </source>
</evidence>
<evidence type="ECO:0000256" key="4">
    <source>
        <dbReference type="ARBA" id="ARBA00023002"/>
    </source>
</evidence>
<reference evidence="9 10" key="1">
    <citation type="submission" date="2021-01" db="EMBL/GenBank/DDBJ databases">
        <title>Biogeographic distribution of Paracoccus.</title>
        <authorList>
            <person name="Hollensteiner J."/>
            <person name="Leineberger J."/>
            <person name="Brinkhoff T."/>
            <person name="Daniel R."/>
        </authorList>
    </citation>
    <scope>NUCLEOTIDE SEQUENCE [LARGE SCALE GENOMIC DNA]</scope>
    <source>
        <strain evidence="9 10">KCTC 22803</strain>
    </source>
</reference>
<keyword evidence="5 6" id="KW-0520">NAD</keyword>
<dbReference type="Pfam" id="PF03447">
    <property type="entry name" value="NAD_binding_3"/>
    <property type="match status" value="1"/>
</dbReference>
<feature type="domain" description="Aspartate dehydrogenase" evidence="7">
    <location>
        <begin position="172"/>
        <end position="258"/>
    </location>
</feature>
<dbReference type="EMBL" id="CP067136">
    <property type="protein sequence ID" value="WCR07832.1"/>
    <property type="molecule type" value="Genomic_DNA"/>
</dbReference>
<feature type="active site" evidence="6">
    <location>
        <position position="224"/>
    </location>
</feature>
<comment type="function">
    <text evidence="6">Specifically catalyzes the NAD or NADP-dependent dehydrogenation of L-aspartate to iminoaspartate.</text>
</comment>
<comment type="similarity">
    <text evidence="1 6">Belongs to the L-aspartate dehydrogenase family.</text>
</comment>
<dbReference type="PANTHER" id="PTHR31873:SF6">
    <property type="entry name" value="ASPARTATE DEHYDROGENASE DOMAIN-CONTAINING PROTEIN"/>
    <property type="match status" value="1"/>
</dbReference>
<gene>
    <name evidence="6" type="primary">nadX</name>
    <name evidence="9" type="ORF">JHX87_03085</name>
</gene>
<comment type="miscellaneous">
    <text evidence="6">The iminoaspartate product is unstable in aqueous solution and can decompose to oxaloacetate and ammonia.</text>
</comment>
<dbReference type="InterPro" id="IPR011182">
    <property type="entry name" value="L-Asp_DH"/>
</dbReference>
<dbReference type="Gene3D" id="3.40.50.720">
    <property type="entry name" value="NAD(P)-binding Rossmann-like Domain"/>
    <property type="match status" value="1"/>
</dbReference>
<dbReference type="Proteomes" id="UP001219349">
    <property type="component" value="Chromosome"/>
</dbReference>
<dbReference type="Gene3D" id="3.30.360.10">
    <property type="entry name" value="Dihydrodipicolinate Reductase, domain 2"/>
    <property type="match status" value="1"/>
</dbReference>
<dbReference type="NCBIfam" id="NF009825">
    <property type="entry name" value="PRK13302.1"/>
    <property type="match status" value="1"/>
</dbReference>
<sequence length="273" mass="28334">MRSTDKEITVAVAGLGAAGLPVARWLDRGVPGLRLTAVAASSPDRARTLTQDFEVAPLAVPLADLPRHADVIVEALPPARFRDVADPAIEAGRTLIILSLTQLLAHMQLIDRARETGARIIAASGAIAGLDAVRAAAMGGAGRAVLQTRKPPASLANAPFVREAGLDLAGLSEPLCLFSGNVAEAAQKFPANVNVAVAVALAGWGAEQTGYEIWADPGITRNTHKIMIESDAVRLEIAVANVPSEENPATGRMTPLSVMATLQRLTAVSIIGS</sequence>
<dbReference type="InterPro" id="IPR020626">
    <property type="entry name" value="Asp_DH_prok"/>
</dbReference>
<evidence type="ECO:0000256" key="1">
    <source>
        <dbReference type="ARBA" id="ARBA00008331"/>
    </source>
</evidence>
<name>A0ABY7SLF8_9RHOB</name>
<keyword evidence="3 6" id="KW-0521">NADP</keyword>
<evidence type="ECO:0000313" key="9">
    <source>
        <dbReference type="EMBL" id="WCR07832.1"/>
    </source>
</evidence>
<dbReference type="InterPro" id="IPR036291">
    <property type="entry name" value="NAD(P)-bd_dom_sf"/>
</dbReference>
<dbReference type="HAMAP" id="MF_01265">
    <property type="entry name" value="NadX"/>
    <property type="match status" value="1"/>
</dbReference>
<feature type="binding site" evidence="6">
    <location>
        <position position="126"/>
    </location>
    <ligand>
        <name>NAD(+)</name>
        <dbReference type="ChEBI" id="CHEBI:57540"/>
    </ligand>
</feature>
<evidence type="ECO:0000313" key="10">
    <source>
        <dbReference type="Proteomes" id="UP001219349"/>
    </source>
</evidence>
<evidence type="ECO:0000256" key="5">
    <source>
        <dbReference type="ARBA" id="ARBA00023027"/>
    </source>
</evidence>
<accession>A0ABY7SLF8</accession>
<dbReference type="InterPro" id="IPR002811">
    <property type="entry name" value="Asp_DH"/>
</dbReference>
<dbReference type="PIRSF" id="PIRSF005227">
    <property type="entry name" value="Asp_dh_NAD_syn"/>
    <property type="match status" value="1"/>
</dbReference>